<dbReference type="EMBL" id="CADIKZ010000010">
    <property type="protein sequence ID" value="CAB3889013.1"/>
    <property type="molecule type" value="Genomic_DNA"/>
</dbReference>
<sequence length="404" mass="44520">MTEVADEILDAPAALTEFNAVQKGLAELRQELDGVQFDVTTTAGDKAARAARARCVSIRTSADAAYEGWNKPMLAKQREMRAILAKIKDEVKAVEEPIDAQIKAEEARKAEIKAAKEAAELARQQAIQSRINAISQYPVQAAGKSAADIAALLAAVAELPITTELYEHRAGEAMALQADTVAKLEQMHGAALAQEQEAARLAAERAELERQRLEQEAAAAAARKAEDERLAKERAELEEQQRRLQAERDAENARQEAARAEQARKDAEAAAALKRQQDEAAAALRAQQEEIDRQRREFEEQQAAARRAEQERAEAEARAQQEKEAAARAEAEAAERARVQREAAERAERQAELDRLHRAAQQMLDALMQWRAAERDGDEEELQHARSARDEAIAAATQPEVTPA</sequence>
<gene>
    <name evidence="2" type="ORF">LMG26788_03675</name>
    <name evidence="3" type="ORF">LMG26788_03741</name>
</gene>
<dbReference type="Proteomes" id="UP000494203">
    <property type="component" value="Unassembled WGS sequence"/>
</dbReference>
<dbReference type="EMBL" id="CADIKZ010000010">
    <property type="protein sequence ID" value="CAB3890313.1"/>
    <property type="molecule type" value="Genomic_DNA"/>
</dbReference>
<evidence type="ECO:0000313" key="3">
    <source>
        <dbReference type="EMBL" id="CAB3890313.1"/>
    </source>
</evidence>
<name>A0A6S7DE20_9BURK</name>
<proteinExistence type="predicted"/>
<feature type="compositionally biased region" description="Basic and acidic residues" evidence="1">
    <location>
        <begin position="236"/>
        <end position="268"/>
    </location>
</feature>
<dbReference type="RefSeq" id="WP_175141356.1">
    <property type="nucleotide sequence ID" value="NZ_CADIKZ010000010.1"/>
</dbReference>
<accession>A0A6S7DE20</accession>
<feature type="compositionally biased region" description="Low complexity" evidence="1">
    <location>
        <begin position="269"/>
        <end position="286"/>
    </location>
</feature>
<dbReference type="AlphaFoldDB" id="A0A6S7DE20"/>
<feature type="compositionally biased region" description="Basic and acidic residues" evidence="1">
    <location>
        <begin position="382"/>
        <end position="392"/>
    </location>
</feature>
<keyword evidence="4" id="KW-1185">Reference proteome</keyword>
<organism evidence="3 4">
    <name type="scientific">Achromobacter pulmonis</name>
    <dbReference type="NCBI Taxonomy" id="1389932"/>
    <lineage>
        <taxon>Bacteria</taxon>
        <taxon>Pseudomonadati</taxon>
        <taxon>Pseudomonadota</taxon>
        <taxon>Betaproteobacteria</taxon>
        <taxon>Burkholderiales</taxon>
        <taxon>Alcaligenaceae</taxon>
        <taxon>Achromobacter</taxon>
    </lineage>
</organism>
<feature type="region of interest" description="Disordered" evidence="1">
    <location>
        <begin position="236"/>
        <end position="354"/>
    </location>
</feature>
<evidence type="ECO:0000256" key="1">
    <source>
        <dbReference type="SAM" id="MobiDB-lite"/>
    </source>
</evidence>
<protein>
    <submittedName>
        <fullName evidence="3">Uncharacterized protein</fullName>
    </submittedName>
</protein>
<feature type="region of interest" description="Disordered" evidence="1">
    <location>
        <begin position="374"/>
        <end position="404"/>
    </location>
</feature>
<feature type="compositionally biased region" description="Basic and acidic residues" evidence="1">
    <location>
        <begin position="306"/>
        <end position="354"/>
    </location>
</feature>
<evidence type="ECO:0000313" key="2">
    <source>
        <dbReference type="EMBL" id="CAB3889013.1"/>
    </source>
</evidence>
<evidence type="ECO:0000313" key="4">
    <source>
        <dbReference type="Proteomes" id="UP000494203"/>
    </source>
</evidence>
<reference evidence="3 4" key="1">
    <citation type="submission" date="2020-04" db="EMBL/GenBank/DDBJ databases">
        <authorList>
            <person name="De Canck E."/>
        </authorList>
    </citation>
    <scope>NUCLEOTIDE SEQUENCE [LARGE SCALE GENOMIC DNA]</scope>
    <source>
        <strain evidence="3 4">LMG 26788</strain>
    </source>
</reference>
<feature type="compositionally biased region" description="Basic and acidic residues" evidence="1">
    <location>
        <begin position="287"/>
        <end position="299"/>
    </location>
</feature>